<keyword evidence="11" id="KW-0521">NADP</keyword>
<dbReference type="PANTHER" id="PTHR12592:SF0">
    <property type="entry name" value="ATP-DEPENDENT (S)-NAD(P)H-HYDRATE DEHYDRATASE"/>
    <property type="match status" value="1"/>
</dbReference>
<comment type="catalytic activity">
    <reaction evidence="19">
        <text>(6S)-NADHX + ADP = AMP + phosphate + NADH + H(+)</text>
        <dbReference type="Rhea" id="RHEA:32223"/>
        <dbReference type="ChEBI" id="CHEBI:15378"/>
        <dbReference type="ChEBI" id="CHEBI:43474"/>
        <dbReference type="ChEBI" id="CHEBI:57945"/>
        <dbReference type="ChEBI" id="CHEBI:64074"/>
        <dbReference type="ChEBI" id="CHEBI:456215"/>
        <dbReference type="ChEBI" id="CHEBI:456216"/>
        <dbReference type="EC" id="4.2.1.136"/>
    </reaction>
</comment>
<dbReference type="PIRSF" id="PIRSF017184">
    <property type="entry name" value="Nnr"/>
    <property type="match status" value="1"/>
</dbReference>
<feature type="domain" description="YjeF N-terminal" evidence="22">
    <location>
        <begin position="9"/>
        <end position="222"/>
    </location>
</feature>
<evidence type="ECO:0000256" key="17">
    <source>
        <dbReference type="ARBA" id="ARBA00025153"/>
    </source>
</evidence>
<evidence type="ECO:0000256" key="11">
    <source>
        <dbReference type="ARBA" id="ARBA00022857"/>
    </source>
</evidence>
<evidence type="ECO:0000256" key="12">
    <source>
        <dbReference type="ARBA" id="ARBA00022958"/>
    </source>
</evidence>
<dbReference type="SUPFAM" id="SSF53613">
    <property type="entry name" value="Ribokinase-like"/>
    <property type="match status" value="1"/>
</dbReference>
<dbReference type="GO" id="GO:0052856">
    <property type="term" value="F:NAD(P)HX epimerase activity"/>
    <property type="evidence" value="ECO:0007669"/>
    <property type="project" value="UniProtKB-EC"/>
</dbReference>
<dbReference type="Gene3D" id="3.40.1190.20">
    <property type="match status" value="1"/>
</dbReference>
<dbReference type="InterPro" id="IPR004443">
    <property type="entry name" value="YjeF_N_dom"/>
</dbReference>
<evidence type="ECO:0000256" key="5">
    <source>
        <dbReference type="ARBA" id="ARBA00009524"/>
    </source>
</evidence>
<reference evidence="23" key="2">
    <citation type="journal article" date="2011" name="Microb. Ecol.">
        <title>Taxonomic and Functional Metagenomic Profiling of the Microbial Community in the Anoxic Sediment of a Sub-saline Shallow Lake (Laguna de Carrizo, Central Spain).</title>
        <authorList>
            <person name="Ferrer M."/>
            <person name="Guazzaroni M.E."/>
            <person name="Richter M."/>
            <person name="Garcia-Salamanca A."/>
            <person name="Yarza P."/>
            <person name="Suarez-Suarez A."/>
            <person name="Solano J."/>
            <person name="Alcaide M."/>
            <person name="van Dillewijn P."/>
            <person name="Molina-Henares M.A."/>
            <person name="Lopez-Cortes N."/>
            <person name="Al-Ramahi Y."/>
            <person name="Guerrero C."/>
            <person name="Acosta A."/>
            <person name="de Eugenio L.I."/>
            <person name="Martinez V."/>
            <person name="Marques S."/>
            <person name="Rojo F."/>
            <person name="Santero E."/>
            <person name="Genilloud O."/>
            <person name="Perez-Perez J."/>
            <person name="Rossello-Mora R."/>
            <person name="Ramos J.L."/>
        </authorList>
    </citation>
    <scope>NUCLEOTIDE SEQUENCE</scope>
</reference>
<evidence type="ECO:0000256" key="6">
    <source>
        <dbReference type="ARBA" id="ARBA00012228"/>
    </source>
</evidence>
<evidence type="ECO:0000259" key="21">
    <source>
        <dbReference type="PROSITE" id="PS51383"/>
    </source>
</evidence>
<keyword evidence="16" id="KW-0511">Multifunctional enzyme</keyword>
<evidence type="ECO:0000259" key="22">
    <source>
        <dbReference type="PROSITE" id="PS51385"/>
    </source>
</evidence>
<evidence type="ECO:0000256" key="16">
    <source>
        <dbReference type="ARBA" id="ARBA00023268"/>
    </source>
</evidence>
<dbReference type="GO" id="GO:0016301">
    <property type="term" value="F:kinase activity"/>
    <property type="evidence" value="ECO:0007669"/>
    <property type="project" value="UniProtKB-KW"/>
</dbReference>
<keyword evidence="23" id="KW-0808">Transferase</keyword>
<name>D9PEU7_9ZZZZ</name>
<dbReference type="PANTHER" id="PTHR12592">
    <property type="entry name" value="ATP-DEPENDENT (S)-NAD(P)H-HYDRATE DEHYDRATASE FAMILY MEMBER"/>
    <property type="match status" value="1"/>
</dbReference>
<keyword evidence="12" id="KW-0630">Potassium</keyword>
<evidence type="ECO:0000256" key="14">
    <source>
        <dbReference type="ARBA" id="ARBA00023235"/>
    </source>
</evidence>
<dbReference type="InterPro" id="IPR029056">
    <property type="entry name" value="Ribokinase-like"/>
</dbReference>
<keyword evidence="10" id="KW-0067">ATP-binding</keyword>
<comment type="similarity">
    <text evidence="4">In the N-terminal section; belongs to the NnrE/AIBP family.</text>
</comment>
<reference evidence="23" key="1">
    <citation type="submission" date="2010-07" db="EMBL/GenBank/DDBJ databases">
        <authorList>
            <consortium name="CONSOLIDER consortium CSD2007-00005"/>
            <person name="Guazzaroni M.-E."/>
            <person name="Richter M."/>
            <person name="Garcia-Salamanca A."/>
            <person name="Yarza P."/>
            <person name="Ferrer M."/>
        </authorList>
    </citation>
    <scope>NUCLEOTIDE SEQUENCE</scope>
</reference>
<dbReference type="GO" id="GO:0005524">
    <property type="term" value="F:ATP binding"/>
    <property type="evidence" value="ECO:0007669"/>
    <property type="project" value="UniProtKB-KW"/>
</dbReference>
<evidence type="ECO:0000256" key="8">
    <source>
        <dbReference type="ARBA" id="ARBA00022723"/>
    </source>
</evidence>
<dbReference type="NCBIfam" id="TIGR00197">
    <property type="entry name" value="yjeF_nterm"/>
    <property type="match status" value="1"/>
</dbReference>
<evidence type="ECO:0000256" key="1">
    <source>
        <dbReference type="ARBA" id="ARBA00000013"/>
    </source>
</evidence>
<dbReference type="PROSITE" id="PS51383">
    <property type="entry name" value="YJEF_C_3"/>
    <property type="match status" value="1"/>
</dbReference>
<evidence type="ECO:0000256" key="20">
    <source>
        <dbReference type="ARBA" id="ARBA00049209"/>
    </source>
</evidence>
<dbReference type="SUPFAM" id="SSF64153">
    <property type="entry name" value="YjeF N-terminal domain-like"/>
    <property type="match status" value="1"/>
</dbReference>
<evidence type="ECO:0000256" key="4">
    <source>
        <dbReference type="ARBA" id="ARBA00006001"/>
    </source>
</evidence>
<evidence type="ECO:0000256" key="19">
    <source>
        <dbReference type="ARBA" id="ARBA00048238"/>
    </source>
</evidence>
<keyword evidence="8" id="KW-0479">Metal-binding</keyword>
<evidence type="ECO:0000256" key="3">
    <source>
        <dbReference type="ARBA" id="ARBA00001958"/>
    </source>
</evidence>
<evidence type="ECO:0000256" key="10">
    <source>
        <dbReference type="ARBA" id="ARBA00022840"/>
    </source>
</evidence>
<comment type="cofactor">
    <cofactor evidence="3">
        <name>K(+)</name>
        <dbReference type="ChEBI" id="CHEBI:29103"/>
    </cofactor>
</comment>
<comment type="caution">
    <text evidence="23">The sequence shown here is derived from an EMBL/GenBank/DDBJ whole genome shotgun (WGS) entry which is preliminary data.</text>
</comment>
<dbReference type="EMBL" id="ADZX01000002">
    <property type="protein sequence ID" value="EFK97929.1"/>
    <property type="molecule type" value="Genomic_DNA"/>
</dbReference>
<dbReference type="PROSITE" id="PS01050">
    <property type="entry name" value="YJEF_C_2"/>
    <property type="match status" value="1"/>
</dbReference>
<dbReference type="EC" id="4.2.1.136" evidence="7"/>
<feature type="domain" description="YjeF C-terminal" evidence="21">
    <location>
        <begin position="232"/>
        <end position="505"/>
    </location>
</feature>
<dbReference type="Pfam" id="PF03853">
    <property type="entry name" value="YjeF_N"/>
    <property type="match status" value="1"/>
</dbReference>
<evidence type="ECO:0000256" key="2">
    <source>
        <dbReference type="ARBA" id="ARBA00000909"/>
    </source>
</evidence>
<dbReference type="NCBIfam" id="TIGR00196">
    <property type="entry name" value="yjeF_cterm"/>
    <property type="match status" value="1"/>
</dbReference>
<dbReference type="EC" id="5.1.99.6" evidence="6"/>
<proteinExistence type="inferred from homology"/>
<dbReference type="InterPro" id="IPR017953">
    <property type="entry name" value="Carbohydrate_kinase_pred_CS"/>
</dbReference>
<keyword evidence="13" id="KW-0520">NAD</keyword>
<dbReference type="GO" id="GO:0052855">
    <property type="term" value="F:ADP-dependent NAD(P)H-hydrate dehydratase activity"/>
    <property type="evidence" value="ECO:0007669"/>
    <property type="project" value="UniProtKB-EC"/>
</dbReference>
<comment type="catalytic activity">
    <reaction evidence="2">
        <text>(6R)-NADPHX = (6S)-NADPHX</text>
        <dbReference type="Rhea" id="RHEA:32227"/>
        <dbReference type="ChEBI" id="CHEBI:64076"/>
        <dbReference type="ChEBI" id="CHEBI:64077"/>
        <dbReference type="EC" id="5.1.99.6"/>
    </reaction>
</comment>
<keyword evidence="23" id="KW-0418">Kinase</keyword>
<comment type="catalytic activity">
    <reaction evidence="1">
        <text>(6R)-NADHX = (6S)-NADHX</text>
        <dbReference type="Rhea" id="RHEA:32215"/>
        <dbReference type="ChEBI" id="CHEBI:64074"/>
        <dbReference type="ChEBI" id="CHEBI:64075"/>
        <dbReference type="EC" id="5.1.99.6"/>
    </reaction>
</comment>
<dbReference type="HAMAP" id="MF_01966">
    <property type="entry name" value="NADHX_epimerase"/>
    <property type="match status" value="1"/>
</dbReference>
<gene>
    <name evidence="23" type="ORF">LDC_0025</name>
</gene>
<accession>D9PEU7</accession>
<sequence>MKLFTTKQIAELDKYTIENEPVSDIDLMERASLQITGWLANRFSTENKMVFFAGPGNNGGDALAIARQMADLDYMCEVVLMNFGKELKGSPAMNWQRLEKQGKVKLSSLTGMNDFPEIGSTDVIIDGLFGSGLTRPLEGLPAEIVREINTIRVTNKNTVVAIDIPSGLMGENNTGNIPENIIRADFTLTFQFPKISFFFAENEKFVGNWEVLPIRLHPEGIAQTSTGFYLTEKEDVQQIIQKRLRFGHKGTYGHALLIAGSYGKMGAAVLASKACLRAGAGLLTTHVPHLGYPIIQTAVPEAMASVDQHDSYITEFPGLAQFSAVGVGPGIDRKSNTKKALAELLEKVKSPLVIDADALNILAEDQLLLDKLPQNCILTPHPGEFKRLAGDTENSWLRIQRQIEFSKKYKVIVVLKGAFTTVSTPSGMLFFNSTGNPGMATAGSGDVLTGIILGLLAQDYSPENAAIAGVYLHGLAGDLAVLQKSEFSMIAGDIIDFLGRAFLHLKPGAK</sequence>
<protein>
    <recommendedName>
        <fullName evidence="18">Nicotinamide nucleotide repair protein</fullName>
        <ecNumber evidence="7">4.2.1.136</ecNumber>
        <ecNumber evidence="6">5.1.99.6</ecNumber>
    </recommendedName>
</protein>
<keyword evidence="15" id="KW-0456">Lyase</keyword>
<dbReference type="InterPro" id="IPR000631">
    <property type="entry name" value="CARKD"/>
</dbReference>
<dbReference type="InterPro" id="IPR030677">
    <property type="entry name" value="Nnr"/>
</dbReference>
<evidence type="ECO:0000313" key="23">
    <source>
        <dbReference type="EMBL" id="EFK97929.1"/>
    </source>
</evidence>
<evidence type="ECO:0000256" key="7">
    <source>
        <dbReference type="ARBA" id="ARBA00013129"/>
    </source>
</evidence>
<dbReference type="Pfam" id="PF01256">
    <property type="entry name" value="Carb_kinase"/>
    <property type="match status" value="1"/>
</dbReference>
<keyword evidence="9" id="KW-0547">Nucleotide-binding</keyword>
<evidence type="ECO:0000256" key="9">
    <source>
        <dbReference type="ARBA" id="ARBA00022741"/>
    </source>
</evidence>
<dbReference type="AlphaFoldDB" id="D9PEU7"/>
<comment type="function">
    <text evidence="17">Bifunctional enzyme that catalyzes the epimerization of the S- and R-forms of NAD(P)HX and the dehydration of the S-form of NAD(P)HX at the expense of ADP, which is converted to AMP. This allows the repair of both epimers of NAD(P)HX, a damaged form of NAD(P)H that is a result of enzymatic or heat-dependent hydration.</text>
</comment>
<dbReference type="HAMAP" id="MF_01965">
    <property type="entry name" value="NADHX_dehydratase"/>
    <property type="match status" value="1"/>
</dbReference>
<dbReference type="PROSITE" id="PS51385">
    <property type="entry name" value="YJEF_N"/>
    <property type="match status" value="1"/>
</dbReference>
<keyword evidence="14" id="KW-0413">Isomerase</keyword>
<dbReference type="Gene3D" id="3.40.50.10260">
    <property type="entry name" value="YjeF N-terminal domain"/>
    <property type="match status" value="1"/>
</dbReference>
<evidence type="ECO:0000256" key="18">
    <source>
        <dbReference type="ARBA" id="ARBA00032624"/>
    </source>
</evidence>
<organism evidence="23">
    <name type="scientific">sediment metagenome</name>
    <dbReference type="NCBI Taxonomy" id="749907"/>
    <lineage>
        <taxon>unclassified sequences</taxon>
        <taxon>metagenomes</taxon>
        <taxon>ecological metagenomes</taxon>
    </lineage>
</organism>
<evidence type="ECO:0000256" key="13">
    <source>
        <dbReference type="ARBA" id="ARBA00023027"/>
    </source>
</evidence>
<dbReference type="CDD" id="cd01171">
    <property type="entry name" value="YXKO-related"/>
    <property type="match status" value="1"/>
</dbReference>
<dbReference type="GO" id="GO:0110051">
    <property type="term" value="P:metabolite repair"/>
    <property type="evidence" value="ECO:0007669"/>
    <property type="project" value="TreeGrafter"/>
</dbReference>
<comment type="similarity">
    <text evidence="5">In the C-terminal section; belongs to the NnrD/CARKD family.</text>
</comment>
<dbReference type="GO" id="GO:0046872">
    <property type="term" value="F:metal ion binding"/>
    <property type="evidence" value="ECO:0007669"/>
    <property type="project" value="UniProtKB-KW"/>
</dbReference>
<comment type="catalytic activity">
    <reaction evidence="20">
        <text>(6S)-NADPHX + ADP = AMP + phosphate + NADPH + H(+)</text>
        <dbReference type="Rhea" id="RHEA:32235"/>
        <dbReference type="ChEBI" id="CHEBI:15378"/>
        <dbReference type="ChEBI" id="CHEBI:43474"/>
        <dbReference type="ChEBI" id="CHEBI:57783"/>
        <dbReference type="ChEBI" id="CHEBI:64076"/>
        <dbReference type="ChEBI" id="CHEBI:456215"/>
        <dbReference type="ChEBI" id="CHEBI:456216"/>
        <dbReference type="EC" id="4.2.1.136"/>
    </reaction>
</comment>
<evidence type="ECO:0000256" key="15">
    <source>
        <dbReference type="ARBA" id="ARBA00023239"/>
    </source>
</evidence>
<dbReference type="InterPro" id="IPR036652">
    <property type="entry name" value="YjeF_N_dom_sf"/>
</dbReference>